<dbReference type="Proteomes" id="UP000070376">
    <property type="component" value="Unassembled WGS sequence"/>
</dbReference>
<proteinExistence type="predicted"/>
<sequence length="40" mass="4736">MRMRNPFKVEKRLRIAQMTIAPWKRLAESKRGKGEFGSTE</sequence>
<dbReference type="Gene3D" id="2.70.40.10">
    <property type="match status" value="1"/>
</dbReference>
<gene>
    <name evidence="1" type="ORF">HMPREF3213_00762</name>
</gene>
<evidence type="ECO:0000313" key="2">
    <source>
        <dbReference type="Proteomes" id="UP000070376"/>
    </source>
</evidence>
<name>A0A133KZ28_HEYCO</name>
<evidence type="ECO:0000313" key="1">
    <source>
        <dbReference type="EMBL" id="KWZ84672.1"/>
    </source>
</evidence>
<organism evidence="1 2">
    <name type="scientific">Heyndrickxia coagulans</name>
    <name type="common">Weizmannia coagulans</name>
    <dbReference type="NCBI Taxonomy" id="1398"/>
    <lineage>
        <taxon>Bacteria</taxon>
        <taxon>Bacillati</taxon>
        <taxon>Bacillota</taxon>
        <taxon>Bacilli</taxon>
        <taxon>Bacillales</taxon>
        <taxon>Bacillaceae</taxon>
        <taxon>Heyndrickxia</taxon>
    </lineage>
</organism>
<reference evidence="2" key="1">
    <citation type="submission" date="2016-01" db="EMBL/GenBank/DDBJ databases">
        <authorList>
            <person name="Mitreva M."/>
            <person name="Pepin K.H."/>
            <person name="Mihindukulasuriya K.A."/>
            <person name="Fulton R."/>
            <person name="Fronick C."/>
            <person name="O'Laughlin M."/>
            <person name="Miner T."/>
            <person name="Herter B."/>
            <person name="Rosa B.A."/>
            <person name="Cordes M."/>
            <person name="Tomlinson C."/>
            <person name="Wollam A."/>
            <person name="Palsikar V.B."/>
            <person name="Mardis E.R."/>
            <person name="Wilson R.K."/>
        </authorList>
    </citation>
    <scope>NUCLEOTIDE SEQUENCE [LARGE SCALE GENOMIC DNA]</scope>
    <source>
        <strain evidence="2">GED7749B</strain>
    </source>
</reference>
<accession>A0A133KZ28</accession>
<comment type="caution">
    <text evidence="1">The sequence shown here is derived from an EMBL/GenBank/DDBJ whole genome shotgun (WGS) entry which is preliminary data.</text>
</comment>
<dbReference type="EMBL" id="LRPN01000027">
    <property type="protein sequence ID" value="KWZ84672.1"/>
    <property type="molecule type" value="Genomic_DNA"/>
</dbReference>
<dbReference type="InterPro" id="IPR036157">
    <property type="entry name" value="dUTPase-like_sf"/>
</dbReference>
<dbReference type="PATRIC" id="fig|1398.22.peg.763"/>
<dbReference type="AlphaFoldDB" id="A0A133KZ28"/>
<dbReference type="SUPFAM" id="SSF51283">
    <property type="entry name" value="dUTPase-like"/>
    <property type="match status" value="1"/>
</dbReference>
<protein>
    <submittedName>
        <fullName evidence="1">Uncharacterized protein</fullName>
    </submittedName>
</protein>